<dbReference type="GO" id="GO:0005737">
    <property type="term" value="C:cytoplasm"/>
    <property type="evidence" value="ECO:0007669"/>
    <property type="project" value="UniProtKB-SubCell"/>
</dbReference>
<evidence type="ECO:0000256" key="4">
    <source>
        <dbReference type="ARBA" id="ARBA00022490"/>
    </source>
</evidence>
<dbReference type="OrthoDB" id="9809458at2"/>
<dbReference type="NCBIfam" id="TIGR02150">
    <property type="entry name" value="IPP_isom_1"/>
    <property type="match status" value="1"/>
</dbReference>
<dbReference type="RefSeq" id="WP_144857382.1">
    <property type="nucleotide sequence ID" value="NZ_BAAAYT010000005.1"/>
</dbReference>
<organism evidence="13 14">
    <name type="scientific">Marihabitans asiaticum</name>
    <dbReference type="NCBI Taxonomy" id="415218"/>
    <lineage>
        <taxon>Bacteria</taxon>
        <taxon>Bacillati</taxon>
        <taxon>Actinomycetota</taxon>
        <taxon>Actinomycetes</taxon>
        <taxon>Micrococcales</taxon>
        <taxon>Intrasporangiaceae</taxon>
        <taxon>Marihabitans</taxon>
    </lineage>
</organism>
<keyword evidence="14" id="KW-1185">Reference proteome</keyword>
<comment type="subcellular location">
    <subcellularLocation>
        <location evidence="10">Cytoplasm</location>
    </subcellularLocation>
</comment>
<comment type="catalytic activity">
    <reaction evidence="10">
        <text>isopentenyl diphosphate = dimethylallyl diphosphate</text>
        <dbReference type="Rhea" id="RHEA:23284"/>
        <dbReference type="ChEBI" id="CHEBI:57623"/>
        <dbReference type="ChEBI" id="CHEBI:128769"/>
        <dbReference type="EC" id="5.3.3.2"/>
    </reaction>
</comment>
<feature type="binding site" evidence="10">
    <location>
        <position position="34"/>
    </location>
    <ligand>
        <name>Mn(2+)</name>
        <dbReference type="ChEBI" id="CHEBI:29035"/>
    </ligand>
</feature>
<reference evidence="13 14" key="1">
    <citation type="submission" date="2019-06" db="EMBL/GenBank/DDBJ databases">
        <title>Sequencing the genomes of 1000 actinobacteria strains.</title>
        <authorList>
            <person name="Klenk H.-P."/>
        </authorList>
    </citation>
    <scope>NUCLEOTIDE SEQUENCE [LARGE SCALE GENOMIC DNA]</scope>
    <source>
        <strain evidence="13 14">DSM 18935</strain>
    </source>
</reference>
<feature type="binding site" evidence="10">
    <location>
        <position position="78"/>
    </location>
    <ligand>
        <name>Mn(2+)</name>
        <dbReference type="ChEBI" id="CHEBI:29035"/>
    </ligand>
</feature>
<accession>A0A560WA66</accession>
<evidence type="ECO:0000256" key="7">
    <source>
        <dbReference type="ARBA" id="ARBA00023211"/>
    </source>
</evidence>
<comment type="cofactor">
    <cofactor evidence="10">
        <name>Mg(2+)</name>
        <dbReference type="ChEBI" id="CHEBI:18420"/>
    </cofactor>
    <text evidence="10">Binds 1 Mg(2+) ion per subunit. The magnesium ion binds only when substrate is bound.</text>
</comment>
<dbReference type="SUPFAM" id="SSF55811">
    <property type="entry name" value="Nudix"/>
    <property type="match status" value="1"/>
</dbReference>
<dbReference type="Pfam" id="PF00293">
    <property type="entry name" value="NUDIX"/>
    <property type="match status" value="1"/>
</dbReference>
<dbReference type="AlphaFoldDB" id="A0A560WA66"/>
<proteinExistence type="inferred from homology"/>
<comment type="function">
    <text evidence="10">Catalyzes the 1,3-allylic rearrangement of the homoallylic substrate isopentenyl (IPP) to its highly electrophilic allylic isomer, dimethylallyl diphosphate (DMAPP).</text>
</comment>
<feature type="active site" evidence="10 11">
    <location>
        <position position="125"/>
    </location>
</feature>
<dbReference type="HAMAP" id="MF_00202">
    <property type="entry name" value="Idi"/>
    <property type="match status" value="1"/>
</dbReference>
<feature type="binding site" evidence="10">
    <location>
        <position position="41"/>
    </location>
    <ligand>
        <name>Mn(2+)</name>
        <dbReference type="ChEBI" id="CHEBI:29035"/>
    </ligand>
</feature>
<evidence type="ECO:0000256" key="2">
    <source>
        <dbReference type="ARBA" id="ARBA00007579"/>
    </source>
</evidence>
<evidence type="ECO:0000256" key="3">
    <source>
        <dbReference type="ARBA" id="ARBA00012057"/>
    </source>
</evidence>
<feature type="binding site" evidence="10">
    <location>
        <position position="125"/>
    </location>
    <ligand>
        <name>Mn(2+)</name>
        <dbReference type="ChEBI" id="CHEBI:29035"/>
    </ligand>
</feature>
<keyword evidence="9 10" id="KW-0413">Isomerase</keyword>
<name>A0A560WA66_9MICO</name>
<evidence type="ECO:0000313" key="14">
    <source>
        <dbReference type="Proteomes" id="UP000315628"/>
    </source>
</evidence>
<dbReference type="GO" id="GO:0004452">
    <property type="term" value="F:isopentenyl-diphosphate delta-isomerase activity"/>
    <property type="evidence" value="ECO:0007669"/>
    <property type="project" value="UniProtKB-UniRule"/>
</dbReference>
<evidence type="ECO:0000259" key="12">
    <source>
        <dbReference type="PROSITE" id="PS51462"/>
    </source>
</evidence>
<keyword evidence="7 10" id="KW-0464">Manganese</keyword>
<dbReference type="InterPro" id="IPR056375">
    <property type="entry name" value="Idi_bact"/>
</dbReference>
<evidence type="ECO:0000256" key="11">
    <source>
        <dbReference type="PIRSR" id="PIRSR018427-1"/>
    </source>
</evidence>
<gene>
    <name evidence="10" type="primary">idi</name>
    <name evidence="13" type="ORF">FB557_1933</name>
</gene>
<dbReference type="EMBL" id="VIUW01000003">
    <property type="protein sequence ID" value="TWD14521.1"/>
    <property type="molecule type" value="Genomic_DNA"/>
</dbReference>
<sequence>MDATAAPERDPADLVVLLDEDGEPTGTAPRLDVHTSDTPLHLAFSCHVTDGAGRLLLTRRALSKRAWPGVWTNAFCGHPRPGEDPVAAVHRYAEHELGLVLGDLEPLLPDFRYRAVDPGGVVEHEVCPVWLGRTTTPPRLNPDEAVEWTWVTPRELRTTVAVAPWALSPWLVLQLDQLPADVSLLDRAGALP</sequence>
<dbReference type="NCBIfam" id="NF002995">
    <property type="entry name" value="PRK03759.1"/>
    <property type="match status" value="1"/>
</dbReference>
<dbReference type="UniPathway" id="UPA00059">
    <property type="reaction ID" value="UER00104"/>
</dbReference>
<feature type="domain" description="Nudix hydrolase" evidence="12">
    <location>
        <begin position="39"/>
        <end position="173"/>
    </location>
</feature>
<dbReference type="GO" id="GO:0008299">
    <property type="term" value="P:isoprenoid biosynthetic process"/>
    <property type="evidence" value="ECO:0007669"/>
    <property type="project" value="UniProtKB-UniRule"/>
</dbReference>
<dbReference type="GO" id="GO:0046872">
    <property type="term" value="F:metal ion binding"/>
    <property type="evidence" value="ECO:0007669"/>
    <property type="project" value="UniProtKB-KW"/>
</dbReference>
<evidence type="ECO:0000313" key="13">
    <source>
        <dbReference type="EMBL" id="TWD14521.1"/>
    </source>
</evidence>
<comment type="cofactor">
    <cofactor evidence="10">
        <name>Mn(2+)</name>
        <dbReference type="ChEBI" id="CHEBI:29035"/>
    </cofactor>
    <text evidence="10">Binds 1 Mn(2+) ion per subunit.</text>
</comment>
<dbReference type="GO" id="GO:0050992">
    <property type="term" value="P:dimethylallyl diphosphate biosynthetic process"/>
    <property type="evidence" value="ECO:0007669"/>
    <property type="project" value="UniProtKB-UniRule"/>
</dbReference>
<evidence type="ECO:0000256" key="5">
    <source>
        <dbReference type="ARBA" id="ARBA00022723"/>
    </source>
</evidence>
<comment type="similarity">
    <text evidence="2 10">Belongs to the IPP isomerase type 1 family.</text>
</comment>
<keyword evidence="4 10" id="KW-0963">Cytoplasm</keyword>
<dbReference type="InterPro" id="IPR000086">
    <property type="entry name" value="NUDIX_hydrolase_dom"/>
</dbReference>
<keyword evidence="5 10" id="KW-0479">Metal-binding</keyword>
<keyword evidence="6 10" id="KW-0460">Magnesium</keyword>
<dbReference type="InterPro" id="IPR015797">
    <property type="entry name" value="NUDIX_hydrolase-like_dom_sf"/>
</dbReference>
<dbReference type="InterPro" id="IPR011876">
    <property type="entry name" value="IsopentenylPP_isomerase_typ1"/>
</dbReference>
<dbReference type="PANTHER" id="PTHR10885:SF0">
    <property type="entry name" value="ISOPENTENYL-DIPHOSPHATE DELTA-ISOMERASE"/>
    <property type="match status" value="1"/>
</dbReference>
<dbReference type="PIRSF" id="PIRSF018427">
    <property type="entry name" value="Isopntndiph_ism"/>
    <property type="match status" value="1"/>
</dbReference>
<dbReference type="PANTHER" id="PTHR10885">
    <property type="entry name" value="ISOPENTENYL-DIPHOSPHATE DELTA-ISOMERASE"/>
    <property type="match status" value="1"/>
</dbReference>
<feature type="binding site" evidence="10">
    <location>
        <position position="96"/>
    </location>
    <ligand>
        <name>Mg(2+)</name>
        <dbReference type="ChEBI" id="CHEBI:18420"/>
    </ligand>
</feature>
<evidence type="ECO:0000256" key="10">
    <source>
        <dbReference type="HAMAP-Rule" id="MF_00202"/>
    </source>
</evidence>
<feature type="active site" evidence="10 11">
    <location>
        <position position="76"/>
    </location>
</feature>
<evidence type="ECO:0000256" key="8">
    <source>
        <dbReference type="ARBA" id="ARBA00023229"/>
    </source>
</evidence>
<comment type="pathway">
    <text evidence="1 10">Isoprenoid biosynthesis; dimethylallyl diphosphate biosynthesis; dimethylallyl diphosphate from isopentenyl diphosphate: step 1/1.</text>
</comment>
<evidence type="ECO:0000256" key="6">
    <source>
        <dbReference type="ARBA" id="ARBA00022842"/>
    </source>
</evidence>
<dbReference type="Gene3D" id="3.90.79.10">
    <property type="entry name" value="Nucleoside Triphosphate Pyrophosphohydrolase"/>
    <property type="match status" value="1"/>
</dbReference>
<feature type="binding site" evidence="10">
    <location>
        <position position="123"/>
    </location>
    <ligand>
        <name>Mn(2+)</name>
        <dbReference type="ChEBI" id="CHEBI:29035"/>
    </ligand>
</feature>
<keyword evidence="8 10" id="KW-0414">Isoprene biosynthesis</keyword>
<dbReference type="EC" id="5.3.3.2" evidence="3 10"/>
<protein>
    <recommendedName>
        <fullName evidence="3 10">Isopentenyl-diphosphate Delta-isomerase</fullName>
        <shortName evidence="10">IPP isomerase</shortName>
        <ecNumber evidence="3 10">5.3.3.2</ecNumber>
    </recommendedName>
    <alternativeName>
        <fullName evidence="10">IPP:DMAPP isomerase</fullName>
    </alternativeName>
    <alternativeName>
        <fullName evidence="10">Isopentenyl pyrophosphate isomerase</fullName>
    </alternativeName>
</protein>
<evidence type="ECO:0000256" key="1">
    <source>
        <dbReference type="ARBA" id="ARBA00004826"/>
    </source>
</evidence>
<dbReference type="Proteomes" id="UP000315628">
    <property type="component" value="Unassembled WGS sequence"/>
</dbReference>
<evidence type="ECO:0000256" key="9">
    <source>
        <dbReference type="ARBA" id="ARBA00023235"/>
    </source>
</evidence>
<comment type="caution">
    <text evidence="13">The sequence shown here is derived from an EMBL/GenBank/DDBJ whole genome shotgun (WGS) entry which is preliminary data.</text>
</comment>
<dbReference type="CDD" id="cd02885">
    <property type="entry name" value="NUDIX_IPP_Isomerase"/>
    <property type="match status" value="1"/>
</dbReference>
<dbReference type="PROSITE" id="PS51462">
    <property type="entry name" value="NUDIX"/>
    <property type="match status" value="1"/>
</dbReference>